<evidence type="ECO:0000313" key="3">
    <source>
        <dbReference type="EMBL" id="QFZ20822.1"/>
    </source>
</evidence>
<name>A0A5Q0H506_SACSY</name>
<feature type="chain" id="PRO_5024940651" evidence="1">
    <location>
        <begin position="28"/>
        <end position="287"/>
    </location>
</feature>
<dbReference type="Proteomes" id="UP000325787">
    <property type="component" value="Chromosome"/>
</dbReference>
<dbReference type="InterPro" id="IPR014756">
    <property type="entry name" value="Ig_E-set"/>
</dbReference>
<dbReference type="EMBL" id="CP034550">
    <property type="protein sequence ID" value="QFZ20822.1"/>
    <property type="molecule type" value="Genomic_DNA"/>
</dbReference>
<accession>A0A5Q0H506</accession>
<dbReference type="KEGG" id="ssyi:EKG83_28555"/>
<protein>
    <submittedName>
        <fullName evidence="3">DUF4082 domain-containing protein</fullName>
    </submittedName>
</protein>
<gene>
    <name evidence="3" type="ORF">EKG83_28555</name>
</gene>
<proteinExistence type="predicted"/>
<keyword evidence="4" id="KW-1185">Reference proteome</keyword>
<dbReference type="Gene3D" id="2.60.40.650">
    <property type="match status" value="1"/>
</dbReference>
<sequence length="287" mass="30918">MFRSARVLVAALLAAGGAAVLPGTAVADYGPAVQVFLTPTPGSHVEVGVPLQISGSSHYGEASHWEWGEISFDGGETWDYLDLPPTSENWQYFYTPTVEGDLTILVRAHEDRRVGEPRAVVVHVGGPSTTRPDSCGVILGCRPFIADVYPTVDTDPRPVELGLAFRVDRPGQIIGVEVTRPGNPPTPVRVRLWDSTGGVLADVTGVPTYGYRISLPQNTQVAAGERYVVSYSTGGLPYRSTEWQFSGEVVFAPFRLPVSAGVYSYDDGFPTESWHNSSYGIVPMFAG</sequence>
<feature type="domain" description="DUF4082" evidence="2">
    <location>
        <begin position="152"/>
        <end position="279"/>
    </location>
</feature>
<feature type="signal peptide" evidence="1">
    <location>
        <begin position="1"/>
        <end position="27"/>
    </location>
</feature>
<dbReference type="RefSeq" id="WP_084716087.1">
    <property type="nucleotide sequence ID" value="NZ_CP034550.1"/>
</dbReference>
<dbReference type="AlphaFoldDB" id="A0A5Q0H506"/>
<evidence type="ECO:0000313" key="4">
    <source>
        <dbReference type="Proteomes" id="UP000325787"/>
    </source>
</evidence>
<dbReference type="InterPro" id="IPR025141">
    <property type="entry name" value="DUF4082"/>
</dbReference>
<dbReference type="OrthoDB" id="3694607at2"/>
<reference evidence="4" key="1">
    <citation type="journal article" date="2021" name="Curr. Microbiol.">
        <title>Complete genome of nocamycin-producing strain Saccharothrix syringae NRRL B-16468 reveals the biosynthetic potential for secondary metabolites.</title>
        <authorList>
            <person name="Mo X."/>
            <person name="Yang S."/>
        </authorList>
    </citation>
    <scope>NUCLEOTIDE SEQUENCE [LARGE SCALE GENOMIC DNA]</scope>
    <source>
        <strain evidence="4">ATCC 51364 / DSM 43886 / JCM 6844 / KCTC 9398 / NBRC 14523 / NRRL B-16468 / INA 2240</strain>
    </source>
</reference>
<dbReference type="SUPFAM" id="SSF81296">
    <property type="entry name" value="E set domains"/>
    <property type="match status" value="1"/>
</dbReference>
<keyword evidence="1" id="KW-0732">Signal</keyword>
<organism evidence="3 4">
    <name type="scientific">Saccharothrix syringae</name>
    <name type="common">Nocardiopsis syringae</name>
    <dbReference type="NCBI Taxonomy" id="103733"/>
    <lineage>
        <taxon>Bacteria</taxon>
        <taxon>Bacillati</taxon>
        <taxon>Actinomycetota</taxon>
        <taxon>Actinomycetes</taxon>
        <taxon>Pseudonocardiales</taxon>
        <taxon>Pseudonocardiaceae</taxon>
        <taxon>Saccharothrix</taxon>
    </lineage>
</organism>
<evidence type="ECO:0000256" key="1">
    <source>
        <dbReference type="SAM" id="SignalP"/>
    </source>
</evidence>
<evidence type="ECO:0000259" key="2">
    <source>
        <dbReference type="Pfam" id="PF13313"/>
    </source>
</evidence>
<dbReference type="Pfam" id="PF13313">
    <property type="entry name" value="DUF4082"/>
    <property type="match status" value="1"/>
</dbReference>